<name>A0A919PL27_9ACTN</name>
<keyword evidence="2" id="KW-1185">Reference proteome</keyword>
<evidence type="ECO:0000313" key="1">
    <source>
        <dbReference type="EMBL" id="GIG45527.1"/>
    </source>
</evidence>
<sequence length="342" mass="34040">MQTQNLIVNGTFEASTSGWTTVEGAAAVIAYGTAGYPTPTSPGPADRGGSFAGGGTVARTRLRQQVTLPFPAQIDAGTVTFEIAGWLGGYADQDDGARLSLEFLSAAGLPLGVCVLGPVTAAERGNVTGLLRRAWSGVVPPGSRAARTVLLFTRDGGTSNDGYADSISLVLTAPTANLLANPGADNGTSGWTVTEGAPVVIAYGTTGYPAPTSPGPPDRGANFFGGGSVARSRLAQTVTLPAGASGFEFAAYLGGYADQNDTATGTATFLNSAGGSVGVASLGPVTAADRGNVTGLLRRSTGGAVPAGARTARVELLFTRAGGTSNDGYADSIHFGVTTGGS</sequence>
<dbReference type="Proteomes" id="UP000660611">
    <property type="component" value="Unassembled WGS sequence"/>
</dbReference>
<dbReference type="Gene3D" id="2.60.120.260">
    <property type="entry name" value="Galactose-binding domain-like"/>
    <property type="match status" value="2"/>
</dbReference>
<dbReference type="RefSeq" id="WP_203847331.1">
    <property type="nucleotide sequence ID" value="NZ_BAAAVW010000011.1"/>
</dbReference>
<dbReference type="AlphaFoldDB" id="A0A919PL27"/>
<reference evidence="1" key="1">
    <citation type="submission" date="2021-01" db="EMBL/GenBank/DDBJ databases">
        <title>Whole genome shotgun sequence of Dactylosporangium siamense NBRC 106093.</title>
        <authorList>
            <person name="Komaki H."/>
            <person name="Tamura T."/>
        </authorList>
    </citation>
    <scope>NUCLEOTIDE SEQUENCE</scope>
    <source>
        <strain evidence="1">NBRC 106093</strain>
    </source>
</reference>
<accession>A0A919PL27</accession>
<comment type="caution">
    <text evidence="1">The sequence shown here is derived from an EMBL/GenBank/DDBJ whole genome shotgun (WGS) entry which is preliminary data.</text>
</comment>
<proteinExistence type="predicted"/>
<dbReference type="EMBL" id="BONQ01000053">
    <property type="protein sequence ID" value="GIG45527.1"/>
    <property type="molecule type" value="Genomic_DNA"/>
</dbReference>
<gene>
    <name evidence="1" type="ORF">Dsi01nite_035680</name>
</gene>
<evidence type="ECO:0000313" key="2">
    <source>
        <dbReference type="Proteomes" id="UP000660611"/>
    </source>
</evidence>
<protein>
    <submittedName>
        <fullName evidence="1">Uncharacterized protein</fullName>
    </submittedName>
</protein>
<organism evidence="1 2">
    <name type="scientific">Dactylosporangium siamense</name>
    <dbReference type="NCBI Taxonomy" id="685454"/>
    <lineage>
        <taxon>Bacteria</taxon>
        <taxon>Bacillati</taxon>
        <taxon>Actinomycetota</taxon>
        <taxon>Actinomycetes</taxon>
        <taxon>Micromonosporales</taxon>
        <taxon>Micromonosporaceae</taxon>
        <taxon>Dactylosporangium</taxon>
    </lineage>
</organism>